<evidence type="ECO:0000256" key="4">
    <source>
        <dbReference type="SAM" id="Phobius"/>
    </source>
</evidence>
<dbReference type="InterPro" id="IPR003114">
    <property type="entry name" value="Phox_assoc"/>
</dbReference>
<keyword evidence="2" id="KW-0963">Cytoplasm</keyword>
<dbReference type="AlphaFoldDB" id="A0AA40E2B4"/>
<feature type="compositionally biased region" description="Low complexity" evidence="3">
    <location>
        <begin position="9"/>
        <end position="51"/>
    </location>
</feature>
<feature type="region of interest" description="Disordered" evidence="3">
    <location>
        <begin position="1"/>
        <end position="67"/>
    </location>
</feature>
<protein>
    <submittedName>
        <fullName evidence="6">PXA domain-containing protein</fullName>
    </submittedName>
</protein>
<dbReference type="PANTHER" id="PTHR22999">
    <property type="entry name" value="PX SERINE/THREONINE KINASE PXK"/>
    <property type="match status" value="1"/>
</dbReference>
<dbReference type="GeneID" id="85320608"/>
<keyword evidence="7" id="KW-1185">Reference proteome</keyword>
<name>A0AA40E2B4_9PEZI</name>
<reference evidence="6" key="1">
    <citation type="submission" date="2023-06" db="EMBL/GenBank/DDBJ databases">
        <title>Genome-scale phylogeny and comparative genomics of the fungal order Sordariales.</title>
        <authorList>
            <consortium name="Lawrence Berkeley National Laboratory"/>
            <person name="Hensen N."/>
            <person name="Bonometti L."/>
            <person name="Westerberg I."/>
            <person name="Brannstrom I.O."/>
            <person name="Guillou S."/>
            <person name="Cros-Aarteil S."/>
            <person name="Calhoun S."/>
            <person name="Haridas S."/>
            <person name="Kuo A."/>
            <person name="Mondo S."/>
            <person name="Pangilinan J."/>
            <person name="Riley R."/>
            <person name="LaButti K."/>
            <person name="Andreopoulos B."/>
            <person name="Lipzen A."/>
            <person name="Chen C."/>
            <person name="Yanf M."/>
            <person name="Daum C."/>
            <person name="Ng V."/>
            <person name="Clum A."/>
            <person name="Steindorff A."/>
            <person name="Ohm R."/>
            <person name="Martin F."/>
            <person name="Silar P."/>
            <person name="Natvig D."/>
            <person name="Lalanne C."/>
            <person name="Gautier V."/>
            <person name="Ament-velasquez S.L."/>
            <person name="Kruys A."/>
            <person name="Hutchinson M.I."/>
            <person name="Powell A.J."/>
            <person name="Barry K."/>
            <person name="Miller A.N."/>
            <person name="Grigoriev I.V."/>
            <person name="Debuchy R."/>
            <person name="Gladieux P."/>
            <person name="Thoren M.H."/>
            <person name="Johannesson H."/>
        </authorList>
    </citation>
    <scope>NUCLEOTIDE SEQUENCE</scope>
    <source>
        <strain evidence="6">SMH2392-1A</strain>
    </source>
</reference>
<comment type="subcellular location">
    <subcellularLocation>
        <location evidence="1">Cytoplasm</location>
    </subcellularLocation>
</comment>
<dbReference type="GO" id="GO:0045022">
    <property type="term" value="P:early endosome to late endosome transport"/>
    <property type="evidence" value="ECO:0007669"/>
    <property type="project" value="TreeGrafter"/>
</dbReference>
<dbReference type="PROSITE" id="PS51207">
    <property type="entry name" value="PXA"/>
    <property type="match status" value="1"/>
</dbReference>
<dbReference type="GO" id="GO:0035091">
    <property type="term" value="F:phosphatidylinositol binding"/>
    <property type="evidence" value="ECO:0007669"/>
    <property type="project" value="TreeGrafter"/>
</dbReference>
<evidence type="ECO:0000313" key="7">
    <source>
        <dbReference type="Proteomes" id="UP001172101"/>
    </source>
</evidence>
<sequence length="465" mass="50146">MTTAATQGPTRAPTPRPKATLSAPELTAATAATASASNPLPIQPSGLLSGSGRRGGGAAGATAGAPADGLSDRATASLIRRTLCPQQLVDKAKNTTPAPIEDLLPPLTSRNDVDLQLYALIAIILREFVQNWYSKITPDETFVAEIVQIIAHCTRALEQRLRKVDLESLLLDELPDLLDRHITAYRTAHDPVAQPPVVTDPREIYHSLYPLPALSPVPRPSNPDSVAQQAENEVAYRQLLVHAVLPVLLPTEDLENECLTALVGQIFSELIIGNVFAHKLSEPWLLWEVIIIGAGVIGRRRAAGRPAAPGPGAGPSSRGSKDGRRGFSIQALFWTVLQWGFVAASLLRAIVAMLITSRTIPRRASRNAPVLDEHEYDDHALGAAAAHHRPDTKLDPMQAADSYETETNTEPPKTPVLAFRLWAALSNLAELDVRMPWLCGTLSILQWIAMTGPGRMANVDGVIDR</sequence>
<dbReference type="EMBL" id="JAUIRO010000003">
    <property type="protein sequence ID" value="KAK0722377.1"/>
    <property type="molecule type" value="Genomic_DNA"/>
</dbReference>
<feature type="region of interest" description="Disordered" evidence="3">
    <location>
        <begin position="303"/>
        <end position="322"/>
    </location>
</feature>
<evidence type="ECO:0000256" key="3">
    <source>
        <dbReference type="SAM" id="MobiDB-lite"/>
    </source>
</evidence>
<feature type="domain" description="PXA" evidence="5">
    <location>
        <begin position="110"/>
        <end position="297"/>
    </location>
</feature>
<comment type="caution">
    <text evidence="6">The sequence shown here is derived from an EMBL/GenBank/DDBJ whole genome shotgun (WGS) entry which is preliminary data.</text>
</comment>
<keyword evidence="4" id="KW-0472">Membrane</keyword>
<dbReference type="RefSeq" id="XP_060298301.1">
    <property type="nucleotide sequence ID" value="XM_060437338.1"/>
</dbReference>
<dbReference type="Pfam" id="PF02194">
    <property type="entry name" value="PXA"/>
    <property type="match status" value="1"/>
</dbReference>
<organism evidence="6 7">
    <name type="scientific">Lasiosphaeria miniovina</name>
    <dbReference type="NCBI Taxonomy" id="1954250"/>
    <lineage>
        <taxon>Eukaryota</taxon>
        <taxon>Fungi</taxon>
        <taxon>Dikarya</taxon>
        <taxon>Ascomycota</taxon>
        <taxon>Pezizomycotina</taxon>
        <taxon>Sordariomycetes</taxon>
        <taxon>Sordariomycetidae</taxon>
        <taxon>Sordariales</taxon>
        <taxon>Lasiosphaeriaceae</taxon>
        <taxon>Lasiosphaeria</taxon>
    </lineage>
</organism>
<proteinExistence type="predicted"/>
<evidence type="ECO:0000259" key="5">
    <source>
        <dbReference type="PROSITE" id="PS51207"/>
    </source>
</evidence>
<dbReference type="GO" id="GO:0005770">
    <property type="term" value="C:late endosome"/>
    <property type="evidence" value="ECO:0007669"/>
    <property type="project" value="TreeGrafter"/>
</dbReference>
<feature type="transmembrane region" description="Helical" evidence="4">
    <location>
        <begin position="331"/>
        <end position="356"/>
    </location>
</feature>
<keyword evidence="4" id="KW-0812">Transmembrane</keyword>
<keyword evidence="4" id="KW-1133">Transmembrane helix</keyword>
<gene>
    <name evidence="6" type="ORF">B0T26DRAFT_641420</name>
</gene>
<evidence type="ECO:0000256" key="1">
    <source>
        <dbReference type="ARBA" id="ARBA00004496"/>
    </source>
</evidence>
<dbReference type="SMART" id="SM00313">
    <property type="entry name" value="PXA"/>
    <property type="match status" value="1"/>
</dbReference>
<dbReference type="PANTHER" id="PTHR22999:SF23">
    <property type="entry name" value="SORTING NEXIN-16"/>
    <property type="match status" value="1"/>
</dbReference>
<evidence type="ECO:0000313" key="6">
    <source>
        <dbReference type="EMBL" id="KAK0722377.1"/>
    </source>
</evidence>
<dbReference type="InterPro" id="IPR051837">
    <property type="entry name" value="SortingNexin/PXDomain-PKLike"/>
</dbReference>
<accession>A0AA40E2B4</accession>
<dbReference type="GO" id="GO:0005769">
    <property type="term" value="C:early endosome"/>
    <property type="evidence" value="ECO:0007669"/>
    <property type="project" value="TreeGrafter"/>
</dbReference>
<dbReference type="Proteomes" id="UP001172101">
    <property type="component" value="Unassembled WGS sequence"/>
</dbReference>
<evidence type="ECO:0000256" key="2">
    <source>
        <dbReference type="ARBA" id="ARBA00022490"/>
    </source>
</evidence>